<proteinExistence type="predicted"/>
<dbReference type="PROSITE" id="PS51257">
    <property type="entry name" value="PROKAR_LIPOPROTEIN"/>
    <property type="match status" value="1"/>
</dbReference>
<evidence type="ECO:0000313" key="2">
    <source>
        <dbReference type="EMBL" id="KWA68391.1"/>
    </source>
</evidence>
<feature type="chain" id="PRO_5007130331" evidence="1">
    <location>
        <begin position="20"/>
        <end position="186"/>
    </location>
</feature>
<evidence type="ECO:0000313" key="3">
    <source>
        <dbReference type="Proteomes" id="UP000068603"/>
    </source>
</evidence>
<dbReference type="AlphaFoldDB" id="A0A108FZC4"/>
<keyword evidence="1" id="KW-0732">Signal</keyword>
<gene>
    <name evidence="2" type="ORF">WT44_01205</name>
</gene>
<protein>
    <submittedName>
        <fullName evidence="2">Uncharacterized protein</fullName>
    </submittedName>
</protein>
<comment type="caution">
    <text evidence="2">The sequence shown here is derived from an EMBL/GenBank/DDBJ whole genome shotgun (WGS) entry which is preliminary data.</text>
</comment>
<sequence length="186" mass="20811">MFTSKMVALLGTLAFSASAAAFTACGFNIPDDGGLGLKVDDGCTYVVQGKRNYAKLDYLGFSDDMSIQAMLSDNAYFVEENGEHYFISEDVEDPKITIKTIKMNPAKPVSFNDMIGYTASGEFFVQVLQDWKNREKSNYSLKLSCTFLAAGDEKKSFRSRFCVPETTEGRKLAARYNKLMMRVMPR</sequence>
<reference evidence="2 3" key="1">
    <citation type="submission" date="2015-11" db="EMBL/GenBank/DDBJ databases">
        <title>Expanding the genomic diversity of Burkholderia species for the development of highly accurate diagnostics.</title>
        <authorList>
            <person name="Sahl J."/>
            <person name="Keim P."/>
            <person name="Wagner D."/>
        </authorList>
    </citation>
    <scope>NUCLEOTIDE SEQUENCE [LARGE SCALE GENOMIC DNA]</scope>
    <source>
        <strain evidence="2 3">MSMB1960WGS</strain>
    </source>
</reference>
<organism evidence="2">
    <name type="scientific">Burkholderia stagnalis</name>
    <dbReference type="NCBI Taxonomy" id="1503054"/>
    <lineage>
        <taxon>Bacteria</taxon>
        <taxon>Pseudomonadati</taxon>
        <taxon>Pseudomonadota</taxon>
        <taxon>Betaproteobacteria</taxon>
        <taxon>Burkholderiales</taxon>
        <taxon>Burkholderiaceae</taxon>
        <taxon>Burkholderia</taxon>
        <taxon>Burkholderia cepacia complex</taxon>
    </lineage>
</organism>
<dbReference type="RefSeq" id="WP_060309807.1">
    <property type="nucleotide sequence ID" value="NZ_LPGD01000099.1"/>
</dbReference>
<evidence type="ECO:0000256" key="1">
    <source>
        <dbReference type="SAM" id="SignalP"/>
    </source>
</evidence>
<name>A0A108FZC4_9BURK</name>
<feature type="signal peptide" evidence="1">
    <location>
        <begin position="1"/>
        <end position="19"/>
    </location>
</feature>
<dbReference type="EMBL" id="LPHB01000004">
    <property type="protein sequence ID" value="KWA68391.1"/>
    <property type="molecule type" value="Genomic_DNA"/>
</dbReference>
<accession>A0A108FZC4</accession>
<dbReference type="Proteomes" id="UP000068603">
    <property type="component" value="Unassembled WGS sequence"/>
</dbReference>